<dbReference type="GO" id="GO:0098046">
    <property type="term" value="C:type V protein secretion system complex"/>
    <property type="evidence" value="ECO:0007669"/>
    <property type="project" value="TreeGrafter"/>
</dbReference>
<proteinExistence type="predicted"/>
<dbReference type="EMBL" id="JAASAN010000027">
    <property type="protein sequence ID" value="NIL29070.1"/>
    <property type="molecule type" value="Genomic_DNA"/>
</dbReference>
<dbReference type="InterPro" id="IPR005565">
    <property type="entry name" value="Hemolysn_activator_HlyB_C"/>
</dbReference>
<evidence type="ECO:0000313" key="2">
    <source>
        <dbReference type="EMBL" id="NIL29070.1"/>
    </source>
</evidence>
<dbReference type="GO" id="GO:0008320">
    <property type="term" value="F:protein transmembrane transporter activity"/>
    <property type="evidence" value="ECO:0007669"/>
    <property type="project" value="TreeGrafter"/>
</dbReference>
<evidence type="ECO:0000313" key="3">
    <source>
        <dbReference type="Proteomes" id="UP000698240"/>
    </source>
</evidence>
<dbReference type="RefSeq" id="WP_167311610.1">
    <property type="nucleotide sequence ID" value="NZ_JAASAN010000027.1"/>
</dbReference>
<gene>
    <name evidence="2" type="ORF">HB980_21335</name>
</gene>
<dbReference type="Proteomes" id="UP000698240">
    <property type="component" value="Unassembled WGS sequence"/>
</dbReference>
<evidence type="ECO:0000259" key="1">
    <source>
        <dbReference type="Pfam" id="PF03865"/>
    </source>
</evidence>
<reference evidence="2" key="1">
    <citation type="submission" date="2020-03" db="EMBL/GenBank/DDBJ databases">
        <authorList>
            <person name="Kislichkina A."/>
            <person name="Dentovskaya S."/>
            <person name="Shaikhutdinov R."/>
            <person name="Ivanov S."/>
            <person name="Sizova A."/>
            <person name="Solomentsev V."/>
            <person name="Bogun A."/>
        </authorList>
    </citation>
    <scope>NUCLEOTIDE SEQUENCE</scope>
    <source>
        <strain evidence="2">SCPM-O-B-8025</strain>
    </source>
</reference>
<accession>A0AA90XZE1</accession>
<dbReference type="GO" id="GO:0046819">
    <property type="term" value="P:protein secretion by the type V secretion system"/>
    <property type="evidence" value="ECO:0007669"/>
    <property type="project" value="TreeGrafter"/>
</dbReference>
<name>A0AA90XZE1_9GAMM</name>
<dbReference type="PANTHER" id="PTHR34597:SF3">
    <property type="entry name" value="OUTER MEMBRANE TRANSPORTER CDIB"/>
    <property type="match status" value="1"/>
</dbReference>
<organism evidence="2 3">
    <name type="scientific">Yersinia massiliensis</name>
    <dbReference type="NCBI Taxonomy" id="419257"/>
    <lineage>
        <taxon>Bacteria</taxon>
        <taxon>Pseudomonadati</taxon>
        <taxon>Pseudomonadota</taxon>
        <taxon>Gammaproteobacteria</taxon>
        <taxon>Enterobacterales</taxon>
        <taxon>Yersiniaceae</taxon>
        <taxon>Yersinia</taxon>
    </lineage>
</organism>
<dbReference type="PANTHER" id="PTHR34597">
    <property type="entry name" value="SLR1661 PROTEIN"/>
    <property type="match status" value="1"/>
</dbReference>
<sequence>NGDYHYRGESDNVTLQLSRLLHRNASQKTTFTYDVLTRSSKNYINDTEVEVQRRRTSAWRVGLQHRHFIAQSTLDAGISYQRGTRWFGAVPAQEEYFGEATALSKILRLNAQLDVPFVLATQQFHYNLQYQRQSTNTPLTPQDQFAIGGRWTVRGFDGERTLNADRGWTVRNDLGWYTPLPGHELYVGVDYGEVSGRSDPYLVGRHLAGSVVGVRGKVLNTHYDLFAGKPLSKPEGFKTDSVTMGFSLNWQY</sequence>
<comment type="caution">
    <text evidence="2">The sequence shown here is derived from an EMBL/GenBank/DDBJ whole genome shotgun (WGS) entry which is preliminary data.</text>
</comment>
<dbReference type="InterPro" id="IPR051544">
    <property type="entry name" value="TPS_OM_transporter"/>
</dbReference>
<dbReference type="Pfam" id="PF03865">
    <property type="entry name" value="ShlB"/>
    <property type="match status" value="1"/>
</dbReference>
<dbReference type="AlphaFoldDB" id="A0AA90XZE1"/>
<protein>
    <submittedName>
        <fullName evidence="2">ShlB/FhaC/HecB family hemolysin secretion/activation protein</fullName>
    </submittedName>
</protein>
<feature type="non-terminal residue" evidence="2">
    <location>
        <position position="1"/>
    </location>
</feature>
<feature type="domain" description="Haemolysin activator HlyB C-terminal" evidence="1">
    <location>
        <begin position="2"/>
        <end position="216"/>
    </location>
</feature>
<dbReference type="Gene3D" id="2.40.160.50">
    <property type="entry name" value="membrane protein fhac: a member of the omp85/tpsb transporter family"/>
    <property type="match status" value="1"/>
</dbReference>